<keyword evidence="2" id="KW-1185">Reference proteome</keyword>
<sequence>MSMYEDFNAVKGEQALKDFLHAYGFQEIPAAAKWNLGEYEMTYQGTTSRVGYRWHDPSQAFSVQRDIHKAQLWSVGAAGTVQVHGNVEFDEDA</sequence>
<organism evidence="1 2">
    <name type="scientific">Caballeronia glebae</name>
    <dbReference type="NCBI Taxonomy" id="1777143"/>
    <lineage>
        <taxon>Bacteria</taxon>
        <taxon>Pseudomonadati</taxon>
        <taxon>Pseudomonadota</taxon>
        <taxon>Betaproteobacteria</taxon>
        <taxon>Burkholderiales</taxon>
        <taxon>Burkholderiaceae</taxon>
        <taxon>Caballeronia</taxon>
    </lineage>
</organism>
<evidence type="ECO:0000313" key="2">
    <source>
        <dbReference type="Proteomes" id="UP000054596"/>
    </source>
</evidence>
<dbReference type="STRING" id="1777143.AWB82_04206"/>
<name>A0A158BJP3_9BURK</name>
<gene>
    <name evidence="1" type="ORF">AWB82_04206</name>
</gene>
<dbReference type="Proteomes" id="UP000054596">
    <property type="component" value="Unassembled WGS sequence"/>
</dbReference>
<proteinExistence type="predicted"/>
<comment type="caution">
    <text evidence="1">The sequence shown here is derived from an EMBL/GenBank/DDBJ whole genome shotgun (WGS) entry which is preliminary data.</text>
</comment>
<protein>
    <submittedName>
        <fullName evidence="1">Uncharacterized protein</fullName>
    </submittedName>
</protein>
<dbReference type="OrthoDB" id="9840722at2"/>
<reference evidence="1" key="1">
    <citation type="submission" date="2016-01" db="EMBL/GenBank/DDBJ databases">
        <authorList>
            <person name="Peeters C."/>
        </authorList>
    </citation>
    <scope>NUCLEOTIDE SEQUENCE [LARGE SCALE GENOMIC DNA]</scope>
    <source>
        <strain evidence="1">LMG 29325</strain>
    </source>
</reference>
<dbReference type="EMBL" id="FCOJ02000031">
    <property type="protein sequence ID" value="SAK70284.1"/>
    <property type="molecule type" value="Genomic_DNA"/>
</dbReference>
<accession>A0A158BJP3</accession>
<dbReference type="AlphaFoldDB" id="A0A158BJP3"/>
<evidence type="ECO:0000313" key="1">
    <source>
        <dbReference type="EMBL" id="SAK70284.1"/>
    </source>
</evidence>